<dbReference type="InterPro" id="IPR011701">
    <property type="entry name" value="MFS"/>
</dbReference>
<feature type="region of interest" description="Disordered" evidence="2">
    <location>
        <begin position="220"/>
        <end position="241"/>
    </location>
</feature>
<protein>
    <submittedName>
        <fullName evidence="5">RHTO0S04e06084g1_1</fullName>
    </submittedName>
</protein>
<evidence type="ECO:0000259" key="4">
    <source>
        <dbReference type="PROSITE" id="PS50850"/>
    </source>
</evidence>
<feature type="domain" description="Major facilitator superfamily (MFS) profile" evidence="4">
    <location>
        <begin position="24"/>
        <end position="451"/>
    </location>
</feature>
<evidence type="ECO:0000313" key="5">
    <source>
        <dbReference type="EMBL" id="CDR39530.1"/>
    </source>
</evidence>
<keyword evidence="3" id="KW-1133">Transmembrane helix</keyword>
<evidence type="ECO:0000256" key="3">
    <source>
        <dbReference type="SAM" id="Phobius"/>
    </source>
</evidence>
<dbReference type="PROSITE" id="PS50850">
    <property type="entry name" value="MFS"/>
    <property type="match status" value="1"/>
</dbReference>
<feature type="transmembrane region" description="Helical" evidence="3">
    <location>
        <begin position="424"/>
        <end position="447"/>
    </location>
</feature>
<accession>A0A061AQW6</accession>
<feature type="transmembrane region" description="Helical" evidence="3">
    <location>
        <begin position="308"/>
        <end position="330"/>
    </location>
</feature>
<keyword evidence="3" id="KW-0472">Membrane</keyword>
<dbReference type="PANTHER" id="PTHR23520:SF5">
    <property type="entry name" value="TRANSPORTER, PUTATIVE (AFU_ORTHOLOGUE AFUA_3G04000)-RELATED"/>
    <property type="match status" value="1"/>
</dbReference>
<reference evidence="5" key="1">
    <citation type="journal article" date="2014" name="Genome Announc.">
        <title>Draft genome sequence of Rhodosporidium toruloides CECT1137, an oleaginous yeast of biotechnological interest.</title>
        <authorList>
            <person name="Morin N."/>
            <person name="Calcas X."/>
            <person name="Devillers H."/>
            <person name="Durrens P."/>
            <person name="Sherman D.J."/>
            <person name="Nicaud J.-M."/>
            <person name="Neuveglise C."/>
        </authorList>
    </citation>
    <scope>NUCLEOTIDE SEQUENCE</scope>
    <source>
        <strain evidence="5">CECT1137</strain>
    </source>
</reference>
<dbReference type="OrthoDB" id="10027823at2759"/>
<proteinExistence type="predicted"/>
<evidence type="ECO:0000256" key="1">
    <source>
        <dbReference type="ARBA" id="ARBA00004141"/>
    </source>
</evidence>
<dbReference type="EMBL" id="LK052939">
    <property type="protein sequence ID" value="CDR39530.1"/>
    <property type="molecule type" value="Genomic_DNA"/>
</dbReference>
<feature type="transmembrane region" description="Helical" evidence="3">
    <location>
        <begin position="272"/>
        <end position="296"/>
    </location>
</feature>
<comment type="subcellular location">
    <subcellularLocation>
        <location evidence="1">Membrane</location>
        <topology evidence="1">Multi-pass membrane protein</topology>
    </subcellularLocation>
</comment>
<dbReference type="InterPro" id="IPR020846">
    <property type="entry name" value="MFS_dom"/>
</dbReference>
<organism evidence="5">
    <name type="scientific">Rhodotorula toruloides</name>
    <name type="common">Yeast</name>
    <name type="synonym">Rhodosporidium toruloides</name>
    <dbReference type="NCBI Taxonomy" id="5286"/>
    <lineage>
        <taxon>Eukaryota</taxon>
        <taxon>Fungi</taxon>
        <taxon>Dikarya</taxon>
        <taxon>Basidiomycota</taxon>
        <taxon>Pucciniomycotina</taxon>
        <taxon>Microbotryomycetes</taxon>
        <taxon>Sporidiobolales</taxon>
        <taxon>Sporidiobolaceae</taxon>
        <taxon>Rhodotorula</taxon>
    </lineage>
</organism>
<feature type="transmembrane region" description="Helical" evidence="3">
    <location>
        <begin position="189"/>
        <end position="211"/>
    </location>
</feature>
<dbReference type="Gene3D" id="1.20.1250.20">
    <property type="entry name" value="MFS general substrate transporter like domains"/>
    <property type="match status" value="2"/>
</dbReference>
<dbReference type="GO" id="GO:0016020">
    <property type="term" value="C:membrane"/>
    <property type="evidence" value="ECO:0007669"/>
    <property type="project" value="UniProtKB-SubCell"/>
</dbReference>
<dbReference type="SUPFAM" id="SSF103473">
    <property type="entry name" value="MFS general substrate transporter"/>
    <property type="match status" value="1"/>
</dbReference>
<feature type="transmembrane region" description="Helical" evidence="3">
    <location>
        <begin position="27"/>
        <end position="50"/>
    </location>
</feature>
<dbReference type="GO" id="GO:0022857">
    <property type="term" value="F:transmembrane transporter activity"/>
    <property type="evidence" value="ECO:0007669"/>
    <property type="project" value="InterPro"/>
</dbReference>
<name>A0A061AQW6_RHOTO</name>
<sequence length="454" mass="48786">MGWLHKIGEELGFGHIARSHSRRDVSLLFFSRFIRMAGFGSFAPVLIIFLREIGFSDRSVGLFLSATLLGDVLLSLFVTWTADAFGRRRMLALGSLLMCASGVAFALSRNYIVLLVSAIVGIVSPSGNETGPFSALEQAMLSGLTEPEGRVSLLMWYQVLGFLGISVGNNLTGVIVGGMERYGKTTEQAYRAVFTAYAAIAAIKVLISFLMTRHAEVDRPRAPAPAAPAPSAQQNGDSERQPLLQGQRREANPILDPPAVNPSHPGLPVGRLVTLCLIFALDSFASGLAPLSFISYYLRTVHAAPVNLIAHFFSITAIIACFSQLAAASISKRLGIIGTMVGTHAPAQLLTIALGLAPTLPIALTVFTARAFLATMDGSVRGAFLAAVIPNEQRTRFLGIINVVRTLATTPGPTFSLTLVSMGYIRWSFVLMGSIKILYDICLFIGFKTARLEH</sequence>
<feature type="transmembrane region" description="Helical" evidence="3">
    <location>
        <begin position="350"/>
        <end position="373"/>
    </location>
</feature>
<dbReference type="AlphaFoldDB" id="A0A061AQW6"/>
<feature type="transmembrane region" description="Helical" evidence="3">
    <location>
        <begin position="62"/>
        <end position="82"/>
    </location>
</feature>
<dbReference type="InterPro" id="IPR036259">
    <property type="entry name" value="MFS_trans_sf"/>
</dbReference>
<dbReference type="Pfam" id="PF07690">
    <property type="entry name" value="MFS_1"/>
    <property type="match status" value="1"/>
</dbReference>
<feature type="transmembrane region" description="Helical" evidence="3">
    <location>
        <begin position="94"/>
        <end position="123"/>
    </location>
</feature>
<dbReference type="PANTHER" id="PTHR23520">
    <property type="entry name" value="TRANSPORTER, PUTATIVE (AFU_ORTHOLOGUE AFUA_3G04000)-RELATED"/>
    <property type="match status" value="1"/>
</dbReference>
<feature type="transmembrane region" description="Helical" evidence="3">
    <location>
        <begin position="155"/>
        <end position="177"/>
    </location>
</feature>
<gene>
    <name evidence="5" type="ORF">RHTO0S_04e06084g</name>
</gene>
<evidence type="ECO:0000256" key="2">
    <source>
        <dbReference type="SAM" id="MobiDB-lite"/>
    </source>
</evidence>
<keyword evidence="3" id="KW-0812">Transmembrane</keyword>